<dbReference type="NCBIfam" id="TIGR00309">
    <property type="entry name" value="V_ATPase_subD"/>
    <property type="match status" value="1"/>
</dbReference>
<keyword evidence="5" id="KW-0175">Coiled coil</keyword>
<evidence type="ECO:0000256" key="3">
    <source>
        <dbReference type="ARBA" id="ARBA00023065"/>
    </source>
</evidence>
<dbReference type="PANTHER" id="PTHR11671">
    <property type="entry name" value="V-TYPE ATP SYNTHASE SUBUNIT D"/>
    <property type="match status" value="1"/>
</dbReference>
<dbReference type="EMBL" id="ACKZ01000006">
    <property type="protein sequence ID" value="EEW38170.1"/>
    <property type="molecule type" value="Genomic_DNA"/>
</dbReference>
<evidence type="ECO:0000313" key="6">
    <source>
        <dbReference type="EMBL" id="EEW38170.1"/>
    </source>
</evidence>
<dbReference type="eggNOG" id="COG1394">
    <property type="taxonomic scope" value="Bacteria"/>
</dbReference>
<dbReference type="Gene3D" id="1.10.287.3240">
    <property type="match status" value="1"/>
</dbReference>
<dbReference type="HAMAP" id="MF_00271">
    <property type="entry name" value="ATP_synth_D_arch"/>
    <property type="match status" value="1"/>
</dbReference>
<keyword evidence="3 4" id="KW-0406">Ion transport</keyword>
<reference evidence="6 7" key="1">
    <citation type="submission" date="2009-08" db="EMBL/GenBank/DDBJ databases">
        <authorList>
            <person name="Muzny D."/>
            <person name="Qin X."/>
            <person name="Deng J."/>
            <person name="Jiang H."/>
            <person name="Liu Y."/>
            <person name="Qu J."/>
            <person name="Song X.-Z."/>
            <person name="Zhang L."/>
            <person name="Thornton R."/>
            <person name="Coyle M."/>
            <person name="Francisco L."/>
            <person name="Jackson L."/>
            <person name="Javaid M."/>
            <person name="Korchina V."/>
            <person name="Kovar C."/>
            <person name="Mata R."/>
            <person name="Mathew T."/>
            <person name="Ngo R."/>
            <person name="Nguyen L."/>
            <person name="Nguyen N."/>
            <person name="Okwuonu G."/>
            <person name="Ongeri F."/>
            <person name="Pham C."/>
            <person name="Simmons D."/>
            <person name="Wilczek-Boney K."/>
            <person name="Hale W."/>
            <person name="Jakkamsetti A."/>
            <person name="Pham P."/>
            <person name="Ruth R."/>
            <person name="San Lucas F."/>
            <person name="Warren J."/>
            <person name="Zhang J."/>
            <person name="Zhao Z."/>
            <person name="Zhou C."/>
            <person name="Zhu D."/>
            <person name="Lee S."/>
            <person name="Bess C."/>
            <person name="Blankenburg K."/>
            <person name="Forbes L."/>
            <person name="Fu Q."/>
            <person name="Gubbala S."/>
            <person name="Hirani K."/>
            <person name="Jayaseelan J.C."/>
            <person name="Lara F."/>
            <person name="Munidasa M."/>
            <person name="Palculict T."/>
            <person name="Patil S."/>
            <person name="Pu L.-L."/>
            <person name="Saada N."/>
            <person name="Tang L."/>
            <person name="Weissenberger G."/>
            <person name="Zhu Y."/>
            <person name="Hemphill L."/>
            <person name="Shang Y."/>
            <person name="Youmans B."/>
            <person name="Ayvaz T."/>
            <person name="Ross M."/>
            <person name="Santibanez J."/>
            <person name="Aqrawi P."/>
            <person name="Gross S."/>
            <person name="Joshi V."/>
            <person name="Fowler G."/>
            <person name="Nazareth L."/>
            <person name="Reid J."/>
            <person name="Worley K."/>
            <person name="Petrosino J."/>
            <person name="Highlander S."/>
            <person name="Gibbs R."/>
        </authorList>
    </citation>
    <scope>NUCLEOTIDE SEQUENCE [LARGE SCALE GENOMIC DNA]</scope>
    <source>
        <strain evidence="6 7">ATCC 49175</strain>
    </source>
</reference>
<sequence>MELTKLKHRLVVSKRGHKLLKDKQDELMRQFIELIRKNNALRDAVETRLVEGMKSFVLAKATLEEAFIEELVAIPPQSVSLDLQEKNIMSVYVPEMNFTVKDENEESDFKYGYLNSNSEIDDSVEQISDVLNDLLELTEIEKTCQLLADEIEKTRRRVNALEYRLIPQLEETIYFIEMKLEENERASITRIMKVKDMGQK</sequence>
<dbReference type="HOGENOM" id="CLU_069688_2_1_9"/>
<keyword evidence="4" id="KW-0375">Hydrogen ion transport</keyword>
<evidence type="ECO:0000256" key="1">
    <source>
        <dbReference type="ARBA" id="ARBA00005850"/>
    </source>
</evidence>
<dbReference type="GO" id="GO:0005524">
    <property type="term" value="F:ATP binding"/>
    <property type="evidence" value="ECO:0007669"/>
    <property type="project" value="UniProtKB-UniRule"/>
</dbReference>
<dbReference type="Pfam" id="PF01813">
    <property type="entry name" value="ATP-synt_D"/>
    <property type="match status" value="1"/>
</dbReference>
<feature type="coiled-coil region" evidence="5">
    <location>
        <begin position="137"/>
        <end position="164"/>
    </location>
</feature>
<keyword evidence="2 4" id="KW-0813">Transport</keyword>
<dbReference type="AlphaFoldDB" id="C8NDW1"/>
<dbReference type="NCBIfam" id="NF001543">
    <property type="entry name" value="PRK00373.1-2"/>
    <property type="match status" value="1"/>
</dbReference>
<dbReference type="GO" id="GO:0046961">
    <property type="term" value="F:proton-transporting ATPase activity, rotational mechanism"/>
    <property type="evidence" value="ECO:0007669"/>
    <property type="project" value="InterPro"/>
</dbReference>
<organism evidence="6 7">
    <name type="scientific">Granulicatella adiacens ATCC 49175</name>
    <dbReference type="NCBI Taxonomy" id="638301"/>
    <lineage>
        <taxon>Bacteria</taxon>
        <taxon>Bacillati</taxon>
        <taxon>Bacillota</taxon>
        <taxon>Bacilli</taxon>
        <taxon>Lactobacillales</taxon>
        <taxon>Carnobacteriaceae</taxon>
        <taxon>Granulicatella</taxon>
    </lineage>
</organism>
<dbReference type="InterPro" id="IPR002699">
    <property type="entry name" value="V_ATPase_D"/>
</dbReference>
<protein>
    <recommendedName>
        <fullName evidence="4">V-type ATP synthase subunit D</fullName>
    </recommendedName>
    <alternativeName>
        <fullName evidence="4">V-ATPase subunit D</fullName>
    </alternativeName>
</protein>
<dbReference type="GO" id="GO:0016787">
    <property type="term" value="F:hydrolase activity"/>
    <property type="evidence" value="ECO:0007669"/>
    <property type="project" value="UniProtKB-KW"/>
</dbReference>
<evidence type="ECO:0000256" key="4">
    <source>
        <dbReference type="HAMAP-Rule" id="MF_00271"/>
    </source>
</evidence>
<accession>C8NDW1</accession>
<comment type="similarity">
    <text evidence="1 4">Belongs to the V-ATPase D subunit family.</text>
</comment>
<dbReference type="STRING" id="638301.HMPREF0444_0106"/>
<name>C8NDW1_9LACT</name>
<dbReference type="Proteomes" id="UP000005926">
    <property type="component" value="Unassembled WGS sequence"/>
</dbReference>
<proteinExistence type="inferred from homology"/>
<comment type="caution">
    <text evidence="6">The sequence shown here is derived from an EMBL/GenBank/DDBJ whole genome shotgun (WGS) entry which is preliminary data.</text>
</comment>
<evidence type="ECO:0000256" key="5">
    <source>
        <dbReference type="SAM" id="Coils"/>
    </source>
</evidence>
<keyword evidence="4" id="KW-0066">ATP synthesis</keyword>
<evidence type="ECO:0000256" key="2">
    <source>
        <dbReference type="ARBA" id="ARBA00022448"/>
    </source>
</evidence>
<dbReference type="GO" id="GO:0042777">
    <property type="term" value="P:proton motive force-driven plasma membrane ATP synthesis"/>
    <property type="evidence" value="ECO:0007669"/>
    <property type="project" value="UniProtKB-UniRule"/>
</dbReference>
<evidence type="ECO:0000313" key="7">
    <source>
        <dbReference type="Proteomes" id="UP000005926"/>
    </source>
</evidence>
<comment type="function">
    <text evidence="4">Produces ATP from ADP in the presence of a proton gradient across the membrane.</text>
</comment>
<keyword evidence="6" id="KW-0378">Hydrolase</keyword>
<dbReference type="GO" id="GO:0046933">
    <property type="term" value="F:proton-transporting ATP synthase activity, rotational mechanism"/>
    <property type="evidence" value="ECO:0007669"/>
    <property type="project" value="UniProtKB-UniRule"/>
</dbReference>
<keyword evidence="7" id="KW-1185">Reference proteome</keyword>
<gene>
    <name evidence="6" type="primary">ntpD</name>
    <name evidence="4" type="synonym">atpD</name>
    <name evidence="6" type="ORF">HMPREF0444_0106</name>
</gene>